<name>A0A4P7IBU4_9ACTN</name>
<reference evidence="3 4" key="1">
    <citation type="submission" date="2019-03" db="EMBL/GenBank/DDBJ databases">
        <title>Three New Species of Nocardioides, Nocardioides euryhalodurans sp. nov., Nocardioides seonyuensis sp. nov. and Nocardioides eburneoflavus sp. nov. Iolated from Soil.</title>
        <authorList>
            <person name="Roh S.G."/>
            <person name="Lee C."/>
            <person name="Kim M.-K."/>
            <person name="Kim S.B."/>
        </authorList>
    </citation>
    <scope>NUCLEOTIDE SEQUENCE [LARGE SCALE GENOMIC DNA]</scope>
    <source>
        <strain evidence="3 4">MMS17-SY207-3</strain>
    </source>
</reference>
<sequence length="178" mass="19345">MEKHPLLGEDSTTARLSDDPSRRGQWWRWAGVALLVAILLAATVGLLGPRTAETSATARGYQLDVTYPQVTRAGQPAPLHVRITAEAGFGETVQVSACDGIFDNFDFQNWYPNPSAETSTPTEVVYEFDAPVSGNTLEVSLDARSAPGQFGGIRDCEISVLEDDRPVVSTAFTTWRMP</sequence>
<keyword evidence="2" id="KW-0472">Membrane</keyword>
<feature type="region of interest" description="Disordered" evidence="1">
    <location>
        <begin position="1"/>
        <end position="21"/>
    </location>
</feature>
<proteinExistence type="predicted"/>
<keyword evidence="2" id="KW-0812">Transmembrane</keyword>
<evidence type="ECO:0000313" key="3">
    <source>
        <dbReference type="EMBL" id="QBX54548.1"/>
    </source>
</evidence>
<feature type="transmembrane region" description="Helical" evidence="2">
    <location>
        <begin position="26"/>
        <end position="47"/>
    </location>
</feature>
<dbReference type="RefSeq" id="WP_135266521.1">
    <property type="nucleotide sequence ID" value="NZ_CP038436.1"/>
</dbReference>
<evidence type="ECO:0000313" key="4">
    <source>
        <dbReference type="Proteomes" id="UP000294853"/>
    </source>
</evidence>
<evidence type="ECO:0000256" key="2">
    <source>
        <dbReference type="SAM" id="Phobius"/>
    </source>
</evidence>
<evidence type="ECO:0000256" key="1">
    <source>
        <dbReference type="SAM" id="MobiDB-lite"/>
    </source>
</evidence>
<accession>A0A4P7IBU4</accession>
<organism evidence="3 4">
    <name type="scientific">Nocardioides seonyuensis</name>
    <dbReference type="NCBI Taxonomy" id="2518371"/>
    <lineage>
        <taxon>Bacteria</taxon>
        <taxon>Bacillati</taxon>
        <taxon>Actinomycetota</taxon>
        <taxon>Actinomycetes</taxon>
        <taxon>Propionibacteriales</taxon>
        <taxon>Nocardioidaceae</taxon>
        <taxon>Nocardioides</taxon>
    </lineage>
</organism>
<dbReference type="EMBL" id="CP038436">
    <property type="protein sequence ID" value="QBX54548.1"/>
    <property type="molecule type" value="Genomic_DNA"/>
</dbReference>
<gene>
    <name evidence="3" type="ORF">EXE58_03050</name>
</gene>
<protein>
    <submittedName>
        <fullName evidence="3">Uncharacterized protein</fullName>
    </submittedName>
</protein>
<dbReference type="KEGG" id="nsn:EXE58_03050"/>
<keyword evidence="2" id="KW-1133">Transmembrane helix</keyword>
<dbReference type="AlphaFoldDB" id="A0A4P7IBU4"/>
<dbReference type="Proteomes" id="UP000294853">
    <property type="component" value="Chromosome"/>
</dbReference>
<keyword evidence="4" id="KW-1185">Reference proteome</keyword>
<dbReference type="OrthoDB" id="3785419at2"/>